<accession>A0CFT1</accession>
<reference evidence="1 2" key="1">
    <citation type="journal article" date="2006" name="Nature">
        <title>Global trends of whole-genome duplications revealed by the ciliate Paramecium tetraurelia.</title>
        <authorList>
            <consortium name="Genoscope"/>
            <person name="Aury J.-M."/>
            <person name="Jaillon O."/>
            <person name="Duret L."/>
            <person name="Noel B."/>
            <person name="Jubin C."/>
            <person name="Porcel B.M."/>
            <person name="Segurens B."/>
            <person name="Daubin V."/>
            <person name="Anthouard V."/>
            <person name="Aiach N."/>
            <person name="Arnaiz O."/>
            <person name="Billaut A."/>
            <person name="Beisson J."/>
            <person name="Blanc I."/>
            <person name="Bouhouche K."/>
            <person name="Camara F."/>
            <person name="Duharcourt S."/>
            <person name="Guigo R."/>
            <person name="Gogendeau D."/>
            <person name="Katinka M."/>
            <person name="Keller A.-M."/>
            <person name="Kissmehl R."/>
            <person name="Klotz C."/>
            <person name="Koll F."/>
            <person name="Le Moue A."/>
            <person name="Lepere C."/>
            <person name="Malinsky S."/>
            <person name="Nowacki M."/>
            <person name="Nowak J.K."/>
            <person name="Plattner H."/>
            <person name="Poulain J."/>
            <person name="Ruiz F."/>
            <person name="Serrano V."/>
            <person name="Zagulski M."/>
            <person name="Dessen P."/>
            <person name="Betermier M."/>
            <person name="Weissenbach J."/>
            <person name="Scarpelli C."/>
            <person name="Schachter V."/>
            <person name="Sperling L."/>
            <person name="Meyer E."/>
            <person name="Cohen J."/>
            <person name="Wincker P."/>
        </authorList>
    </citation>
    <scope>NUCLEOTIDE SEQUENCE [LARGE SCALE GENOMIC DNA]</scope>
    <source>
        <strain evidence="1 2">Stock d4-2</strain>
    </source>
</reference>
<dbReference type="Proteomes" id="UP000000600">
    <property type="component" value="Unassembled WGS sequence"/>
</dbReference>
<gene>
    <name evidence="1" type="ORF">GSPATT00038089001</name>
</gene>
<dbReference type="AlphaFoldDB" id="A0CFT1"/>
<proteinExistence type="predicted"/>
<name>A0CFT1_PARTE</name>
<organism evidence="1 2">
    <name type="scientific">Paramecium tetraurelia</name>
    <dbReference type="NCBI Taxonomy" id="5888"/>
    <lineage>
        <taxon>Eukaryota</taxon>
        <taxon>Sar</taxon>
        <taxon>Alveolata</taxon>
        <taxon>Ciliophora</taxon>
        <taxon>Intramacronucleata</taxon>
        <taxon>Oligohymenophorea</taxon>
        <taxon>Peniculida</taxon>
        <taxon>Parameciidae</taxon>
        <taxon>Paramecium</taxon>
    </lineage>
</organism>
<evidence type="ECO:0000313" key="2">
    <source>
        <dbReference type="Proteomes" id="UP000000600"/>
    </source>
</evidence>
<keyword evidence="2" id="KW-1185">Reference proteome</keyword>
<sequence length="73" mass="8618">MRCKESENQIINAHLNFQSAFTLYKKEMAYTKENSKKTRNGDAKLNHYRVPILKQTKSNQKVEINAELQLFQD</sequence>
<evidence type="ECO:0000313" key="1">
    <source>
        <dbReference type="EMBL" id="CAK69648.1"/>
    </source>
</evidence>
<dbReference type="EMBL" id="CT868071">
    <property type="protein sequence ID" value="CAK69648.1"/>
    <property type="molecule type" value="Genomic_DNA"/>
</dbReference>
<protein>
    <submittedName>
        <fullName evidence="1">Uncharacterized protein</fullName>
    </submittedName>
</protein>
<dbReference type="RefSeq" id="XP_001437045.1">
    <property type="nucleotide sequence ID" value="XM_001437008.1"/>
</dbReference>
<dbReference type="GeneID" id="5022830"/>
<dbReference type="KEGG" id="ptm:GSPATT00038089001"/>
<dbReference type="InParanoid" id="A0CFT1"/>
<dbReference type="HOGENOM" id="CLU_2710163_0_0_1"/>